<dbReference type="InterPro" id="IPR029047">
    <property type="entry name" value="HSP70_peptide-bd_sf"/>
</dbReference>
<dbReference type="AlphaFoldDB" id="A0AAE3MH44"/>
<dbReference type="FunFam" id="2.60.34.10:FF:000014">
    <property type="entry name" value="Chaperone protein DnaK HSP70"/>
    <property type="match status" value="1"/>
</dbReference>
<dbReference type="RefSeq" id="WP_301202109.1">
    <property type="nucleotide sequence ID" value="NZ_JAPDPI010000054.1"/>
</dbReference>
<dbReference type="FunFam" id="1.20.1270.10:FF:000001">
    <property type="entry name" value="Molecular chaperone DnaK"/>
    <property type="match status" value="1"/>
</dbReference>
<dbReference type="SUPFAM" id="SSF100920">
    <property type="entry name" value="Heat shock protein 70kD (HSP70), peptide-binding domain"/>
    <property type="match status" value="1"/>
</dbReference>
<dbReference type="PRINTS" id="PR00301">
    <property type="entry name" value="HEATSHOCK70"/>
</dbReference>
<organism evidence="11 12">
    <name type="scientific">Plebeiibacterium marinum</name>
    <dbReference type="NCBI Taxonomy" id="2992111"/>
    <lineage>
        <taxon>Bacteria</taxon>
        <taxon>Pseudomonadati</taxon>
        <taxon>Bacteroidota</taxon>
        <taxon>Bacteroidia</taxon>
        <taxon>Marinilabiliales</taxon>
        <taxon>Marinilabiliaceae</taxon>
        <taxon>Plebeiibacterium</taxon>
    </lineage>
</organism>
<dbReference type="NCBIfam" id="TIGR02350">
    <property type="entry name" value="prok_dnaK"/>
    <property type="match status" value="1"/>
</dbReference>
<dbReference type="InterPro" id="IPR029048">
    <property type="entry name" value="HSP70_C_sf"/>
</dbReference>
<dbReference type="Gene3D" id="3.90.640.10">
    <property type="entry name" value="Actin, Chain A, domain 4"/>
    <property type="match status" value="1"/>
</dbReference>
<dbReference type="InterPro" id="IPR018181">
    <property type="entry name" value="Heat_shock_70_CS"/>
</dbReference>
<comment type="similarity">
    <text evidence="1 8 9">Belongs to the heat shock protein 70 family.</text>
</comment>
<evidence type="ECO:0000256" key="4">
    <source>
        <dbReference type="ARBA" id="ARBA00022741"/>
    </source>
</evidence>
<feature type="region of interest" description="Disordered" evidence="10">
    <location>
        <begin position="596"/>
        <end position="639"/>
    </location>
</feature>
<comment type="caution">
    <text evidence="11">The sequence shown here is derived from an EMBL/GenBank/DDBJ whole genome shotgun (WGS) entry which is preliminary data.</text>
</comment>
<evidence type="ECO:0000256" key="2">
    <source>
        <dbReference type="ARBA" id="ARBA00014415"/>
    </source>
</evidence>
<keyword evidence="12" id="KW-1185">Reference proteome</keyword>
<dbReference type="PROSITE" id="PS01036">
    <property type="entry name" value="HSP70_3"/>
    <property type="match status" value="1"/>
</dbReference>
<dbReference type="Pfam" id="PF00012">
    <property type="entry name" value="HSP70"/>
    <property type="match status" value="1"/>
</dbReference>
<evidence type="ECO:0000256" key="6">
    <source>
        <dbReference type="ARBA" id="ARBA00023016"/>
    </source>
</evidence>
<evidence type="ECO:0000256" key="10">
    <source>
        <dbReference type="SAM" id="MobiDB-lite"/>
    </source>
</evidence>
<feature type="modified residue" description="Phosphothreonine; by autocatalysis" evidence="8">
    <location>
        <position position="197"/>
    </location>
</feature>
<dbReference type="PROSITE" id="PS00329">
    <property type="entry name" value="HSP70_2"/>
    <property type="match status" value="1"/>
</dbReference>
<keyword evidence="4 8" id="KW-0547">Nucleotide-binding</keyword>
<dbReference type="FunFam" id="3.30.420.40:FF:000004">
    <property type="entry name" value="Molecular chaperone DnaK"/>
    <property type="match status" value="1"/>
</dbReference>
<comment type="induction">
    <text evidence="8">By stress conditions e.g. heat shock.</text>
</comment>
<dbReference type="GO" id="GO:0140662">
    <property type="term" value="F:ATP-dependent protein folding chaperone"/>
    <property type="evidence" value="ECO:0007669"/>
    <property type="project" value="InterPro"/>
</dbReference>
<accession>A0AAE3MH44</accession>
<name>A0AAE3MH44_9BACT</name>
<dbReference type="SUPFAM" id="SSF53067">
    <property type="entry name" value="Actin-like ATPase domain"/>
    <property type="match status" value="2"/>
</dbReference>
<dbReference type="SUPFAM" id="SSF100934">
    <property type="entry name" value="Heat shock protein 70kD (HSP70), C-terminal subdomain"/>
    <property type="match status" value="1"/>
</dbReference>
<evidence type="ECO:0000256" key="3">
    <source>
        <dbReference type="ARBA" id="ARBA00022553"/>
    </source>
</evidence>
<keyword evidence="7 8" id="KW-0143">Chaperone</keyword>
<dbReference type="Gene3D" id="2.60.34.10">
    <property type="entry name" value="Substrate Binding Domain Of DNAk, Chain A, domain 1"/>
    <property type="match status" value="1"/>
</dbReference>
<protein>
    <recommendedName>
        <fullName evidence="2 8">Chaperone protein DnaK</fullName>
    </recommendedName>
    <alternativeName>
        <fullName evidence="8">HSP70</fullName>
    </alternativeName>
    <alternativeName>
        <fullName evidence="8">Heat shock 70 kDa protein</fullName>
    </alternativeName>
    <alternativeName>
        <fullName evidence="8">Heat shock protein 70</fullName>
    </alternativeName>
</protein>
<dbReference type="GO" id="GO:0005524">
    <property type="term" value="F:ATP binding"/>
    <property type="evidence" value="ECO:0007669"/>
    <property type="project" value="UniProtKB-UniRule"/>
</dbReference>
<dbReference type="InterPro" id="IPR013126">
    <property type="entry name" value="Hsp_70_fam"/>
</dbReference>
<dbReference type="NCBIfam" id="NF001413">
    <property type="entry name" value="PRK00290.1"/>
    <property type="match status" value="1"/>
</dbReference>
<reference evidence="11" key="1">
    <citation type="submission" date="2022-10" db="EMBL/GenBank/DDBJ databases">
        <authorList>
            <person name="Yu W.X."/>
        </authorList>
    </citation>
    <scope>NUCLEOTIDE SEQUENCE</scope>
    <source>
        <strain evidence="11">D04</strain>
    </source>
</reference>
<dbReference type="GO" id="GO:0051082">
    <property type="term" value="F:unfolded protein binding"/>
    <property type="evidence" value="ECO:0007669"/>
    <property type="project" value="InterPro"/>
</dbReference>
<dbReference type="CDD" id="cd10234">
    <property type="entry name" value="ASKHA_NBD_HSP70_DnaK-like"/>
    <property type="match status" value="1"/>
</dbReference>
<proteinExistence type="evidence at transcript level"/>
<dbReference type="HAMAP" id="MF_00332">
    <property type="entry name" value="DnaK"/>
    <property type="match status" value="1"/>
</dbReference>
<dbReference type="EMBL" id="JAPDPI010000054">
    <property type="protein sequence ID" value="MCW3807664.1"/>
    <property type="molecule type" value="Genomic_DNA"/>
</dbReference>
<dbReference type="FunFam" id="3.90.640.10:FF:000003">
    <property type="entry name" value="Molecular chaperone DnaK"/>
    <property type="match status" value="1"/>
</dbReference>
<evidence type="ECO:0000256" key="7">
    <source>
        <dbReference type="ARBA" id="ARBA00023186"/>
    </source>
</evidence>
<comment type="function">
    <text evidence="8">Acts as a chaperone.</text>
</comment>
<sequence length="639" mass="68440">MGKIIGIDLGTTNSCVSVMEGSEPVVIPNSEGKRTTPSIVAFVEGGERKVGDPAKRQAITNPTKTVYSIKRFIGDNFDEIPNEVTRVPYKVIKGDNNTPRVVIDDRKYSPQEISAMILQKMKKTAEDYLGQEVTEAVITVPAYFNDAQRQATKEAGEIAGLAVKRIINEPTAASLAYGLDKMDKDMKIAVFDLGGGTFDISVLELGDGVFEVKSTNGDTHLGGDDFDDVIINWLAEEFLKDEGIDLRKDAMAHQRLKDAAEKAKIELSSGNSTEINLPYIMPVDGIPKHLVKTLSRAQFEQLADRLIQATLEPCKAALADAGMSPSEIDEVILVGGSTRIPAIQEIVKKFFGKEPSKGVNPDEVVAVGAAIQGGVLTGEVKDVLLLDVTPLSLGIETMGGVMTKLIESNTTIPTKKSETFTTAADNQPSVEIHVIQGERPMAAQNKTIGRFHLDGIAPAQRGVPQIEVSFDIDANGILHVTAKDKATGKEQSIRIEASSGLSDDEIKRMKDEAAANAEADNQAKEKIDKMNGADSLIFQTEKQLKEFGDKLPADKKGPIEAALAKLKEAHKAEDLAGIDAATTELNTVFQAASQEMYNASQAQGGQPGGAQPGPDAGQAQGGNGKGDDEVTDVDFEEVK</sequence>
<keyword evidence="3 8" id="KW-0597">Phosphoprotein</keyword>
<evidence type="ECO:0000256" key="1">
    <source>
        <dbReference type="ARBA" id="ARBA00007381"/>
    </source>
</evidence>
<evidence type="ECO:0000256" key="5">
    <source>
        <dbReference type="ARBA" id="ARBA00022840"/>
    </source>
</evidence>
<dbReference type="PANTHER" id="PTHR19375">
    <property type="entry name" value="HEAT SHOCK PROTEIN 70KDA"/>
    <property type="match status" value="1"/>
</dbReference>
<evidence type="ECO:0000256" key="8">
    <source>
        <dbReference type="HAMAP-Rule" id="MF_00332"/>
    </source>
</evidence>
<evidence type="ECO:0000313" key="12">
    <source>
        <dbReference type="Proteomes" id="UP001207408"/>
    </source>
</evidence>
<gene>
    <name evidence="8 11" type="primary">dnaK</name>
    <name evidence="11" type="ORF">OM074_18700</name>
</gene>
<dbReference type="Gene3D" id="1.20.1270.10">
    <property type="match status" value="1"/>
</dbReference>
<evidence type="ECO:0000313" key="11">
    <source>
        <dbReference type="EMBL" id="MCW3807664.1"/>
    </source>
</evidence>
<keyword evidence="6 8" id="KW-0346">Stress response</keyword>
<keyword evidence="5 8" id="KW-0067">ATP-binding</keyword>
<dbReference type="InterPro" id="IPR043129">
    <property type="entry name" value="ATPase_NBD"/>
</dbReference>
<dbReference type="PROSITE" id="PS00297">
    <property type="entry name" value="HSP70_1"/>
    <property type="match status" value="1"/>
</dbReference>
<dbReference type="Gene3D" id="3.30.420.40">
    <property type="match status" value="2"/>
</dbReference>
<dbReference type="Proteomes" id="UP001207408">
    <property type="component" value="Unassembled WGS sequence"/>
</dbReference>
<evidence type="ECO:0000256" key="9">
    <source>
        <dbReference type="RuleBase" id="RU003322"/>
    </source>
</evidence>
<dbReference type="InterPro" id="IPR012725">
    <property type="entry name" value="Chaperone_DnaK"/>
</dbReference>
<dbReference type="NCBIfam" id="NF003520">
    <property type="entry name" value="PRK05183.1"/>
    <property type="match status" value="1"/>
</dbReference>
<feature type="compositionally biased region" description="Acidic residues" evidence="10">
    <location>
        <begin position="629"/>
        <end position="639"/>
    </location>
</feature>